<evidence type="ECO:0000256" key="8">
    <source>
        <dbReference type="ARBA" id="ARBA00022840"/>
    </source>
</evidence>
<dbReference type="PROSITE" id="PS00108">
    <property type="entry name" value="PROTEIN_KINASE_ST"/>
    <property type="match status" value="1"/>
</dbReference>
<accession>A0A7J7LBS7</accession>
<evidence type="ECO:0000256" key="2">
    <source>
        <dbReference type="ARBA" id="ARBA00022527"/>
    </source>
</evidence>
<evidence type="ECO:0000259" key="13">
    <source>
        <dbReference type="PROSITE" id="PS50011"/>
    </source>
</evidence>
<dbReference type="EMBL" id="JACGCM010002409">
    <property type="protein sequence ID" value="KAF6140002.1"/>
    <property type="molecule type" value="Genomic_DNA"/>
</dbReference>
<evidence type="ECO:0000256" key="5">
    <source>
        <dbReference type="ARBA" id="ARBA00022729"/>
    </source>
</evidence>
<evidence type="ECO:0000256" key="1">
    <source>
        <dbReference type="ARBA" id="ARBA00004167"/>
    </source>
</evidence>
<keyword evidence="5" id="KW-0732">Signal</keyword>
<dbReference type="InterPro" id="IPR008271">
    <property type="entry name" value="Ser/Thr_kinase_AS"/>
</dbReference>
<evidence type="ECO:0000256" key="4">
    <source>
        <dbReference type="ARBA" id="ARBA00022692"/>
    </source>
</evidence>
<keyword evidence="8 11" id="KW-0067">ATP-binding</keyword>
<evidence type="ECO:0000256" key="9">
    <source>
        <dbReference type="ARBA" id="ARBA00022989"/>
    </source>
</evidence>
<name>A0A7J7LBS7_9MAGN</name>
<dbReference type="Gene3D" id="1.10.510.10">
    <property type="entry name" value="Transferase(Phosphotransferase) domain 1"/>
    <property type="match status" value="1"/>
</dbReference>
<dbReference type="PROSITE" id="PS50011">
    <property type="entry name" value="PROTEIN_KINASE_DOM"/>
    <property type="match status" value="1"/>
</dbReference>
<keyword evidence="3" id="KW-0808">Transferase</keyword>
<dbReference type="PANTHER" id="PTHR47974:SF24">
    <property type="entry name" value="RECEPTOR-LIKE SERINE_THREONINE-PROTEIN KINASE"/>
    <property type="match status" value="1"/>
</dbReference>
<keyword evidence="6 11" id="KW-0547">Nucleotide-binding</keyword>
<dbReference type="InterPro" id="IPR011009">
    <property type="entry name" value="Kinase-like_dom_sf"/>
</dbReference>
<dbReference type="InterPro" id="IPR017441">
    <property type="entry name" value="Protein_kinase_ATP_BS"/>
</dbReference>
<dbReference type="OrthoDB" id="614891at2759"/>
<keyword evidence="15" id="KW-1185">Reference proteome</keyword>
<evidence type="ECO:0000256" key="10">
    <source>
        <dbReference type="ARBA" id="ARBA00023136"/>
    </source>
</evidence>
<dbReference type="PANTHER" id="PTHR47974">
    <property type="entry name" value="OS07G0415500 PROTEIN"/>
    <property type="match status" value="1"/>
</dbReference>
<keyword evidence="10" id="KW-0472">Membrane</keyword>
<dbReference type="PROSITE" id="PS00107">
    <property type="entry name" value="PROTEIN_KINASE_ATP"/>
    <property type="match status" value="1"/>
</dbReference>
<dbReference type="AlphaFoldDB" id="A0A7J7LBS7"/>
<dbReference type="GO" id="GO:0016020">
    <property type="term" value="C:membrane"/>
    <property type="evidence" value="ECO:0007669"/>
    <property type="project" value="UniProtKB-SubCell"/>
</dbReference>
<dbReference type="InterPro" id="IPR001245">
    <property type="entry name" value="Ser-Thr/Tyr_kinase_cat_dom"/>
</dbReference>
<gene>
    <name evidence="14" type="ORF">GIB67_020393</name>
</gene>
<keyword evidence="4" id="KW-0812">Transmembrane</keyword>
<dbReference type="GO" id="GO:0005524">
    <property type="term" value="F:ATP binding"/>
    <property type="evidence" value="ECO:0007669"/>
    <property type="project" value="UniProtKB-UniRule"/>
</dbReference>
<evidence type="ECO:0000313" key="14">
    <source>
        <dbReference type="EMBL" id="KAF6140002.1"/>
    </source>
</evidence>
<comment type="caution">
    <text evidence="14">The sequence shown here is derived from an EMBL/GenBank/DDBJ whole genome shotgun (WGS) entry which is preliminary data.</text>
</comment>
<dbReference type="SMART" id="SM00220">
    <property type="entry name" value="S_TKc"/>
    <property type="match status" value="1"/>
</dbReference>
<dbReference type="Pfam" id="PF00069">
    <property type="entry name" value="Pkinase"/>
    <property type="match status" value="1"/>
</dbReference>
<evidence type="ECO:0000256" key="3">
    <source>
        <dbReference type="ARBA" id="ARBA00022679"/>
    </source>
</evidence>
<comment type="similarity">
    <text evidence="12">Belongs to the protein kinase superfamily.</text>
</comment>
<dbReference type="Pfam" id="PF07714">
    <property type="entry name" value="PK_Tyr_Ser-Thr"/>
    <property type="match status" value="1"/>
</dbReference>
<evidence type="ECO:0000313" key="15">
    <source>
        <dbReference type="Proteomes" id="UP000541444"/>
    </source>
</evidence>
<dbReference type="InterPro" id="IPR000719">
    <property type="entry name" value="Prot_kinase_dom"/>
</dbReference>
<sequence length="305" mass="35114">MDSERASASSPYYGASETQSQFRYEIASLPREFLYEDLKTATNNFGHKLGRGASGSVFKGELKDKTAVAVKRVERAEYGELQFRKEVRAIASVQHVNLRDAQDGPCLPWKLRYRVAVEIAKALAYLHHDCRERILHLDIKPENILLDDKFHAVVSDFGLSTLMKKDESRVHSAPRGTKGYIAPELILRHGMEKSDNFRMSEKCDVFSYGVLLIDMFFGRRLTETDGCNPPVVRLEFSKDMWQRLAQRKFEDKIDKRLMKDGEFNEQEACTLLHAALWCLEEDPMKRRDMRQVVDMLEGRKGCSIL</sequence>
<protein>
    <recommendedName>
        <fullName evidence="13">Protein kinase domain-containing protein</fullName>
    </recommendedName>
</protein>
<dbReference type="GO" id="GO:0004674">
    <property type="term" value="F:protein serine/threonine kinase activity"/>
    <property type="evidence" value="ECO:0007669"/>
    <property type="project" value="UniProtKB-KW"/>
</dbReference>
<keyword evidence="9" id="KW-1133">Transmembrane helix</keyword>
<feature type="binding site" evidence="11">
    <location>
        <position position="71"/>
    </location>
    <ligand>
        <name>ATP</name>
        <dbReference type="ChEBI" id="CHEBI:30616"/>
    </ligand>
</feature>
<dbReference type="Proteomes" id="UP000541444">
    <property type="component" value="Unassembled WGS sequence"/>
</dbReference>
<evidence type="ECO:0000256" key="11">
    <source>
        <dbReference type="PROSITE-ProRule" id="PRU10141"/>
    </source>
</evidence>
<evidence type="ECO:0000256" key="12">
    <source>
        <dbReference type="RuleBase" id="RU000304"/>
    </source>
</evidence>
<organism evidence="14 15">
    <name type="scientific">Kingdonia uniflora</name>
    <dbReference type="NCBI Taxonomy" id="39325"/>
    <lineage>
        <taxon>Eukaryota</taxon>
        <taxon>Viridiplantae</taxon>
        <taxon>Streptophyta</taxon>
        <taxon>Embryophyta</taxon>
        <taxon>Tracheophyta</taxon>
        <taxon>Spermatophyta</taxon>
        <taxon>Magnoliopsida</taxon>
        <taxon>Ranunculales</taxon>
        <taxon>Circaeasteraceae</taxon>
        <taxon>Kingdonia</taxon>
    </lineage>
</organism>
<reference evidence="14 15" key="1">
    <citation type="journal article" date="2020" name="IScience">
        <title>Genome Sequencing of the Endangered Kingdonia uniflora (Circaeasteraceae, Ranunculales) Reveals Potential Mechanisms of Evolutionary Specialization.</title>
        <authorList>
            <person name="Sun Y."/>
            <person name="Deng T."/>
            <person name="Zhang A."/>
            <person name="Moore M.J."/>
            <person name="Landis J.B."/>
            <person name="Lin N."/>
            <person name="Zhang H."/>
            <person name="Zhang X."/>
            <person name="Huang J."/>
            <person name="Zhang X."/>
            <person name="Sun H."/>
            <person name="Wang H."/>
        </authorList>
    </citation>
    <scope>NUCLEOTIDE SEQUENCE [LARGE SCALE GENOMIC DNA]</scope>
    <source>
        <strain evidence="14">TB1705</strain>
        <tissue evidence="14">Leaf</tissue>
    </source>
</reference>
<comment type="subcellular location">
    <subcellularLocation>
        <location evidence="1">Membrane</location>
        <topology evidence="1">Single-pass membrane protein</topology>
    </subcellularLocation>
</comment>
<dbReference type="Gene3D" id="3.30.200.20">
    <property type="entry name" value="Phosphorylase Kinase, domain 1"/>
    <property type="match status" value="1"/>
</dbReference>
<dbReference type="SUPFAM" id="SSF56112">
    <property type="entry name" value="Protein kinase-like (PK-like)"/>
    <property type="match status" value="1"/>
</dbReference>
<feature type="domain" description="Protein kinase" evidence="13">
    <location>
        <begin position="43"/>
        <end position="305"/>
    </location>
</feature>
<evidence type="ECO:0000256" key="6">
    <source>
        <dbReference type="ARBA" id="ARBA00022741"/>
    </source>
</evidence>
<proteinExistence type="inferred from homology"/>
<keyword evidence="2 12" id="KW-0723">Serine/threonine-protein kinase</keyword>
<keyword evidence="7" id="KW-0418">Kinase</keyword>
<evidence type="ECO:0000256" key="7">
    <source>
        <dbReference type="ARBA" id="ARBA00022777"/>
    </source>
</evidence>